<accession>A0A8H9FUD5</accession>
<sequence>MVAVAAVVARLRCRGLPAVVVGAEAVERGVVATAGLLGAHVYWCAGSKVWNPGGPLRAGSRDRSLLRSVVCSMRWASRTHRGGASVATLRPVGARHTDACGVS</sequence>
<proteinExistence type="predicted"/>
<name>A0A8H9FUD5_9MICO</name>
<dbReference type="AlphaFoldDB" id="A0A8H9FUD5"/>
<gene>
    <name evidence="1" type="ORF">GCM10011314_22980</name>
</gene>
<organism evidence="1 2">
    <name type="scientific">Knoellia flava</name>
    <dbReference type="NCBI Taxonomy" id="913969"/>
    <lineage>
        <taxon>Bacteria</taxon>
        <taxon>Bacillati</taxon>
        <taxon>Actinomycetota</taxon>
        <taxon>Actinomycetes</taxon>
        <taxon>Micrococcales</taxon>
        <taxon>Intrasporangiaceae</taxon>
        <taxon>Knoellia</taxon>
    </lineage>
</organism>
<reference evidence="1" key="2">
    <citation type="submission" date="2020-09" db="EMBL/GenBank/DDBJ databases">
        <authorList>
            <person name="Sun Q."/>
            <person name="Zhou Y."/>
        </authorList>
    </citation>
    <scope>NUCLEOTIDE SEQUENCE</scope>
    <source>
        <strain evidence="1">CGMCC 1.10749</strain>
    </source>
</reference>
<evidence type="ECO:0000313" key="1">
    <source>
        <dbReference type="EMBL" id="GGB82764.1"/>
    </source>
</evidence>
<comment type="caution">
    <text evidence="1">The sequence shown here is derived from an EMBL/GenBank/DDBJ whole genome shotgun (WGS) entry which is preliminary data.</text>
</comment>
<dbReference type="Proteomes" id="UP000628079">
    <property type="component" value="Unassembled WGS sequence"/>
</dbReference>
<evidence type="ECO:0000313" key="2">
    <source>
        <dbReference type="Proteomes" id="UP000628079"/>
    </source>
</evidence>
<reference evidence="1" key="1">
    <citation type="journal article" date="2014" name="Int. J. Syst. Evol. Microbiol.">
        <title>Complete genome sequence of Corynebacterium casei LMG S-19264T (=DSM 44701T), isolated from a smear-ripened cheese.</title>
        <authorList>
            <consortium name="US DOE Joint Genome Institute (JGI-PGF)"/>
            <person name="Walter F."/>
            <person name="Albersmeier A."/>
            <person name="Kalinowski J."/>
            <person name="Ruckert C."/>
        </authorList>
    </citation>
    <scope>NUCLEOTIDE SEQUENCE</scope>
    <source>
        <strain evidence="1">CGMCC 1.10749</strain>
    </source>
</reference>
<dbReference type="EMBL" id="BMEA01000002">
    <property type="protein sequence ID" value="GGB82764.1"/>
    <property type="molecule type" value="Genomic_DNA"/>
</dbReference>
<protein>
    <submittedName>
        <fullName evidence="1">Uncharacterized protein</fullName>
    </submittedName>
</protein>